<feature type="domain" description="N-acetyltransferase" evidence="2">
    <location>
        <begin position="53"/>
        <end position="112"/>
    </location>
</feature>
<keyword evidence="4" id="KW-1185">Reference proteome</keyword>
<dbReference type="GO" id="GO:0016747">
    <property type="term" value="F:acyltransferase activity, transferring groups other than amino-acyl groups"/>
    <property type="evidence" value="ECO:0007669"/>
    <property type="project" value="InterPro"/>
</dbReference>
<proteinExistence type="predicted"/>
<dbReference type="AlphaFoldDB" id="A0A7X8XYR4"/>
<dbReference type="InterPro" id="IPR016181">
    <property type="entry name" value="Acyl_CoA_acyltransferase"/>
</dbReference>
<evidence type="ECO:0000259" key="2">
    <source>
        <dbReference type="Pfam" id="PF00583"/>
    </source>
</evidence>
<dbReference type="Proteomes" id="UP000585050">
    <property type="component" value="Unassembled WGS sequence"/>
</dbReference>
<reference evidence="3 4" key="1">
    <citation type="submission" date="2020-04" db="EMBL/GenBank/DDBJ databases">
        <title>Flammeovirga sp. SR4, a novel species isolated from seawater.</title>
        <authorList>
            <person name="Wang X."/>
        </authorList>
    </citation>
    <scope>NUCLEOTIDE SEQUENCE [LARGE SCALE GENOMIC DNA]</scope>
    <source>
        <strain evidence="3 4">SR4</strain>
    </source>
</reference>
<sequence length="186" mass="20919">MKETILNYRTDSQTEEHKKLAYDIEFTAFKEAGGIYDERHAKLYGNLAVDMINDGSYSIIIEDVGHACYTPMKIDQAPHLKCYVLAPLAVLPGHQGKGFATKLMEIAESELKPDVVFVAGEKHHYGRRYSTPHKIDIPVASEMPLENWFARELTPGCLDGIESSTSISGPYSEPKQWSHPSEQFDE</sequence>
<dbReference type="Pfam" id="PF00583">
    <property type="entry name" value="Acetyltransf_1"/>
    <property type="match status" value="1"/>
</dbReference>
<dbReference type="CDD" id="cd04301">
    <property type="entry name" value="NAT_SF"/>
    <property type="match status" value="1"/>
</dbReference>
<evidence type="ECO:0000313" key="4">
    <source>
        <dbReference type="Proteomes" id="UP000585050"/>
    </source>
</evidence>
<evidence type="ECO:0000256" key="1">
    <source>
        <dbReference type="SAM" id="MobiDB-lite"/>
    </source>
</evidence>
<dbReference type="EMBL" id="JABAIL010000012">
    <property type="protein sequence ID" value="NLR94472.1"/>
    <property type="molecule type" value="Genomic_DNA"/>
</dbReference>
<protein>
    <submittedName>
        <fullName evidence="3">GNAT family N-acetyltransferase</fullName>
    </submittedName>
</protein>
<dbReference type="InterPro" id="IPR000182">
    <property type="entry name" value="GNAT_dom"/>
</dbReference>
<dbReference type="SUPFAM" id="SSF55729">
    <property type="entry name" value="Acyl-CoA N-acyltransferases (Nat)"/>
    <property type="match status" value="1"/>
</dbReference>
<name>A0A7X8XYR4_9BACT</name>
<accession>A0A7X8XYR4</accession>
<keyword evidence="3" id="KW-0808">Transferase</keyword>
<dbReference type="Gene3D" id="3.40.630.30">
    <property type="match status" value="1"/>
</dbReference>
<dbReference type="RefSeq" id="WP_168885180.1">
    <property type="nucleotide sequence ID" value="NZ_JABAIL010000012.1"/>
</dbReference>
<gene>
    <name evidence="3" type="ORF">HGP29_24925</name>
</gene>
<evidence type="ECO:0000313" key="3">
    <source>
        <dbReference type="EMBL" id="NLR94472.1"/>
    </source>
</evidence>
<comment type="caution">
    <text evidence="3">The sequence shown here is derived from an EMBL/GenBank/DDBJ whole genome shotgun (WGS) entry which is preliminary data.</text>
</comment>
<organism evidence="3 4">
    <name type="scientific">Flammeovirga agarivorans</name>
    <dbReference type="NCBI Taxonomy" id="2726742"/>
    <lineage>
        <taxon>Bacteria</taxon>
        <taxon>Pseudomonadati</taxon>
        <taxon>Bacteroidota</taxon>
        <taxon>Cytophagia</taxon>
        <taxon>Cytophagales</taxon>
        <taxon>Flammeovirgaceae</taxon>
        <taxon>Flammeovirga</taxon>
    </lineage>
</organism>
<feature type="region of interest" description="Disordered" evidence="1">
    <location>
        <begin position="164"/>
        <end position="186"/>
    </location>
</feature>